<protein>
    <submittedName>
        <fullName evidence="11">Acetyltransferase</fullName>
    </submittedName>
</protein>
<comment type="caution">
    <text evidence="11">The sequence shown here is derived from an EMBL/GenBank/DDBJ whole genome shotgun (WGS) entry which is preliminary data.</text>
</comment>
<dbReference type="InterPro" id="IPR036514">
    <property type="entry name" value="SGNH_hydro_sf"/>
</dbReference>
<feature type="transmembrane region" description="Helical" evidence="9">
    <location>
        <begin position="33"/>
        <end position="50"/>
    </location>
</feature>
<keyword evidence="5 9" id="KW-1133">Transmembrane helix</keyword>
<dbReference type="Gene3D" id="3.40.50.1110">
    <property type="entry name" value="SGNH hydrolase"/>
    <property type="match status" value="1"/>
</dbReference>
<name>A0ABT1Z9R2_9ACTN</name>
<feature type="domain" description="Acyltransferase 3" evidence="10">
    <location>
        <begin position="34"/>
        <end position="373"/>
    </location>
</feature>
<feature type="compositionally biased region" description="Basic residues" evidence="8">
    <location>
        <begin position="1"/>
        <end position="10"/>
    </location>
</feature>
<evidence type="ECO:0000259" key="10">
    <source>
        <dbReference type="Pfam" id="PF01757"/>
    </source>
</evidence>
<reference evidence="11 12" key="1">
    <citation type="submission" date="2022-08" db="EMBL/GenBank/DDBJ databases">
        <title>Tractidigestivibacter montrealensis type strain KD21.</title>
        <authorList>
            <person name="Diop K."/>
            <person name="Richard C."/>
            <person name="Routy B."/>
        </authorList>
    </citation>
    <scope>NUCLEOTIDE SEQUENCE [LARGE SCALE GENOMIC DNA]</scope>
    <source>
        <strain evidence="11 12">KD21</strain>
    </source>
</reference>
<evidence type="ECO:0000256" key="3">
    <source>
        <dbReference type="ARBA" id="ARBA00022679"/>
    </source>
</evidence>
<feature type="transmembrane region" description="Helical" evidence="9">
    <location>
        <begin position="233"/>
        <end position="250"/>
    </location>
</feature>
<dbReference type="CDD" id="cd01840">
    <property type="entry name" value="SGNH_hydrolase_yrhL_like"/>
    <property type="match status" value="1"/>
</dbReference>
<proteinExistence type="predicted"/>
<keyword evidence="3" id="KW-0808">Transferase</keyword>
<evidence type="ECO:0000256" key="6">
    <source>
        <dbReference type="ARBA" id="ARBA00023136"/>
    </source>
</evidence>
<feature type="transmembrane region" description="Helical" evidence="9">
    <location>
        <begin position="56"/>
        <end position="79"/>
    </location>
</feature>
<evidence type="ECO:0000256" key="1">
    <source>
        <dbReference type="ARBA" id="ARBA00004651"/>
    </source>
</evidence>
<feature type="region of interest" description="Disordered" evidence="8">
    <location>
        <begin position="1"/>
        <end position="25"/>
    </location>
</feature>
<dbReference type="InterPro" id="IPR002656">
    <property type="entry name" value="Acyl_transf_3_dom"/>
</dbReference>
<feature type="transmembrane region" description="Helical" evidence="9">
    <location>
        <begin position="262"/>
        <end position="285"/>
    </location>
</feature>
<evidence type="ECO:0000256" key="9">
    <source>
        <dbReference type="SAM" id="Phobius"/>
    </source>
</evidence>
<feature type="transmembrane region" description="Helical" evidence="9">
    <location>
        <begin position="164"/>
        <end position="184"/>
    </location>
</feature>
<comment type="subcellular location">
    <subcellularLocation>
        <location evidence="1">Cell membrane</location>
        <topology evidence="1">Multi-pass membrane protein</topology>
    </subcellularLocation>
</comment>
<feature type="transmembrane region" description="Helical" evidence="9">
    <location>
        <begin position="291"/>
        <end position="311"/>
    </location>
</feature>
<dbReference type="EMBL" id="JANSKA010000005">
    <property type="protein sequence ID" value="MCR9036926.1"/>
    <property type="molecule type" value="Genomic_DNA"/>
</dbReference>
<dbReference type="Proteomes" id="UP001204320">
    <property type="component" value="Unassembled WGS sequence"/>
</dbReference>
<feature type="transmembrane region" description="Helical" evidence="9">
    <location>
        <begin position="100"/>
        <end position="119"/>
    </location>
</feature>
<accession>A0ABT1Z9R2</accession>
<sequence length="659" mass="71598">MERVATGRRSRSIDPATVRDSRPTAPQAASRRVAGLDGLRVIAILGIVLYHANPTWIPGGFFGVTVFFVITGYLFTLSVQREIARSGSIEYGRLIVKRAVRLWPTMLAVVGVTVILSAIRAPYLLPKIQADALPALLFFENIFYIVRNVSYFAAAGAPSPLTHFWYLGVVMQFYIVWPLVVLLFSRVLPSRRNACIAVCILILASSIAMWLRFDPTADTARIYYGPDTRAAELLAGALLAIATGGRGLRLERLVPALRERGVSAVTYDLIAFVSLLVIVVMMFVFNGYSHFVYRGGILIAAILAALLVGCVSRPNHTIVGRVLGVPLLAEAGKRGYALYLWHYPLFIILNPASDTTPLPWWGWVLEFALIGVLSELSYQFLEKAPARPLSPIPTFVGPRDARSQRGVSHSRLTPGLLAQPLPRLVMEGVGVVAVIVLMFVPLNAETANTPQAVAVGQESALTSQAKSLESYDDSGTYFAGTAFDGAFSSINNVSYDVDAETGATDAKVILVGDSVPAGAVNQFNTIFPNGYIDAVVGRQIYDGPDVYAQDVAAGHDGDVVVWSLGDNGVATEDQVRALIEAVDPGKRVYLVTARVPLALQDINNSLFKQVAAEYDNCEVIDWYETSAGHDEYFWDDGTHLRPEGADAYVLMLRAAITGR</sequence>
<keyword evidence="6 9" id="KW-0472">Membrane</keyword>
<organism evidence="11 12">
    <name type="scientific">Tractidigestivibacter montrealensis</name>
    <dbReference type="NCBI Taxonomy" id="2972466"/>
    <lineage>
        <taxon>Bacteria</taxon>
        <taxon>Bacillati</taxon>
        <taxon>Actinomycetota</taxon>
        <taxon>Coriobacteriia</taxon>
        <taxon>Coriobacteriales</taxon>
        <taxon>Atopobiaceae</taxon>
        <taxon>Tractidigestivibacter</taxon>
    </lineage>
</organism>
<evidence type="ECO:0000256" key="2">
    <source>
        <dbReference type="ARBA" id="ARBA00022475"/>
    </source>
</evidence>
<evidence type="ECO:0000256" key="4">
    <source>
        <dbReference type="ARBA" id="ARBA00022692"/>
    </source>
</evidence>
<keyword evidence="4 9" id="KW-0812">Transmembrane</keyword>
<dbReference type="Pfam" id="PF01757">
    <property type="entry name" value="Acyl_transf_3"/>
    <property type="match status" value="1"/>
</dbReference>
<gene>
    <name evidence="11" type="ORF">NVS32_08215</name>
</gene>
<evidence type="ECO:0000313" key="12">
    <source>
        <dbReference type="Proteomes" id="UP001204320"/>
    </source>
</evidence>
<evidence type="ECO:0000256" key="8">
    <source>
        <dbReference type="SAM" id="MobiDB-lite"/>
    </source>
</evidence>
<dbReference type="RefSeq" id="WP_258499377.1">
    <property type="nucleotide sequence ID" value="NZ_JANSKA010000005.1"/>
</dbReference>
<dbReference type="PANTHER" id="PTHR23028">
    <property type="entry name" value="ACETYLTRANSFERASE"/>
    <property type="match status" value="1"/>
</dbReference>
<keyword evidence="7" id="KW-0012">Acyltransferase</keyword>
<evidence type="ECO:0000256" key="5">
    <source>
        <dbReference type="ARBA" id="ARBA00022989"/>
    </source>
</evidence>
<evidence type="ECO:0000313" key="11">
    <source>
        <dbReference type="EMBL" id="MCR9036926.1"/>
    </source>
</evidence>
<keyword evidence="12" id="KW-1185">Reference proteome</keyword>
<evidence type="ECO:0000256" key="7">
    <source>
        <dbReference type="ARBA" id="ARBA00023315"/>
    </source>
</evidence>
<keyword evidence="2" id="KW-1003">Cell membrane</keyword>
<feature type="transmembrane region" description="Helical" evidence="9">
    <location>
        <begin position="196"/>
        <end position="213"/>
    </location>
</feature>
<dbReference type="PANTHER" id="PTHR23028:SF53">
    <property type="entry name" value="ACYL_TRANSF_3 DOMAIN-CONTAINING PROTEIN"/>
    <property type="match status" value="1"/>
</dbReference>
<dbReference type="SUPFAM" id="SSF52266">
    <property type="entry name" value="SGNH hydrolase"/>
    <property type="match status" value="1"/>
</dbReference>
<dbReference type="InterPro" id="IPR050879">
    <property type="entry name" value="Acyltransferase_3"/>
</dbReference>